<keyword evidence="1" id="KW-0646">Protease inhibitor</keyword>
<dbReference type="Pfam" id="PF00079">
    <property type="entry name" value="Serpin"/>
    <property type="match status" value="1"/>
</dbReference>
<evidence type="ECO:0000256" key="1">
    <source>
        <dbReference type="ARBA" id="ARBA00022690"/>
    </source>
</evidence>
<gene>
    <name evidence="5" type="ORF">FKW44_000356</name>
</gene>
<keyword evidence="6" id="KW-1185">Reference proteome</keyword>
<dbReference type="InterPro" id="IPR023796">
    <property type="entry name" value="Serpin_dom"/>
</dbReference>
<evidence type="ECO:0000313" key="5">
    <source>
        <dbReference type="EMBL" id="QQP55886.1"/>
    </source>
</evidence>
<dbReference type="Gene3D" id="3.30.497.10">
    <property type="entry name" value="Antithrombin, subunit I, domain 2"/>
    <property type="match status" value="1"/>
</dbReference>
<dbReference type="Proteomes" id="UP000595437">
    <property type="component" value="Chromosome 1"/>
</dbReference>
<dbReference type="InterPro" id="IPR042178">
    <property type="entry name" value="Serpin_sf_1"/>
</dbReference>
<evidence type="ECO:0000256" key="2">
    <source>
        <dbReference type="ARBA" id="ARBA00022900"/>
    </source>
</evidence>
<dbReference type="SUPFAM" id="SSF56574">
    <property type="entry name" value="Serpins"/>
    <property type="match status" value="1"/>
</dbReference>
<evidence type="ECO:0000256" key="3">
    <source>
        <dbReference type="SAM" id="MobiDB-lite"/>
    </source>
</evidence>
<dbReference type="InterPro" id="IPR036186">
    <property type="entry name" value="Serpin_sf"/>
</dbReference>
<dbReference type="EMBL" id="CP045890">
    <property type="protein sequence ID" value="QQP55886.1"/>
    <property type="molecule type" value="Genomic_DNA"/>
</dbReference>
<dbReference type="AlphaFoldDB" id="A0A7T8KHE9"/>
<organism evidence="5 6">
    <name type="scientific">Caligus rogercresseyi</name>
    <name type="common">Sea louse</name>
    <dbReference type="NCBI Taxonomy" id="217165"/>
    <lineage>
        <taxon>Eukaryota</taxon>
        <taxon>Metazoa</taxon>
        <taxon>Ecdysozoa</taxon>
        <taxon>Arthropoda</taxon>
        <taxon>Crustacea</taxon>
        <taxon>Multicrustacea</taxon>
        <taxon>Hexanauplia</taxon>
        <taxon>Copepoda</taxon>
        <taxon>Siphonostomatoida</taxon>
        <taxon>Caligidae</taxon>
        <taxon>Caligus</taxon>
    </lineage>
</organism>
<name>A0A7T8KHE9_CALRO</name>
<dbReference type="GO" id="GO:0004867">
    <property type="term" value="F:serine-type endopeptidase inhibitor activity"/>
    <property type="evidence" value="ECO:0007669"/>
    <property type="project" value="UniProtKB-KW"/>
</dbReference>
<reference evidence="6" key="1">
    <citation type="submission" date="2021-01" db="EMBL/GenBank/DDBJ databases">
        <title>Caligus Genome Assembly.</title>
        <authorList>
            <person name="Gallardo-Escarate C."/>
        </authorList>
    </citation>
    <scope>NUCLEOTIDE SEQUENCE [LARGE SCALE GENOMIC DNA]</scope>
</reference>
<feature type="region of interest" description="Disordered" evidence="3">
    <location>
        <begin position="13"/>
        <end position="37"/>
    </location>
</feature>
<evidence type="ECO:0000259" key="4">
    <source>
        <dbReference type="Pfam" id="PF00079"/>
    </source>
</evidence>
<protein>
    <submittedName>
        <fullName evidence="5">Leukocyte elastase inhibitor C</fullName>
    </submittedName>
</protein>
<proteinExistence type="predicted"/>
<keyword evidence="2" id="KW-0722">Serine protease inhibitor</keyword>
<feature type="domain" description="Serpin" evidence="4">
    <location>
        <begin position="39"/>
        <end position="109"/>
    </location>
</feature>
<accession>A0A7T8KHE9</accession>
<sequence length="150" mass="16895">MSKEPYIKEINLIHGGQGIHSPGNEESSSPPIEPLLDSKENSSVKLETAHGLFPSNKTKVHHNYVQDVLKYLSSDVQSIDYSNAQTASNQLNEWLSSKTHDNIKDVFIPCLATDYRSGPTMYSEMDIERYYSEDLKCDIFALPHNGIDYA</sequence>
<dbReference type="OrthoDB" id="671595at2759"/>
<evidence type="ECO:0000313" key="6">
    <source>
        <dbReference type="Proteomes" id="UP000595437"/>
    </source>
</evidence>